<protein>
    <submittedName>
        <fullName evidence="7">Amino acid/amide ABC transporter ATP-binding protein 2, HAAT family</fullName>
    </submittedName>
</protein>
<keyword evidence="2" id="KW-0813">Transport</keyword>
<keyword evidence="5" id="KW-0029">Amino-acid transport</keyword>
<dbReference type="InterPro" id="IPR003593">
    <property type="entry name" value="AAA+_ATPase"/>
</dbReference>
<dbReference type="SUPFAM" id="SSF52540">
    <property type="entry name" value="P-loop containing nucleoside triphosphate hydrolases"/>
    <property type="match status" value="1"/>
</dbReference>
<dbReference type="SMART" id="SM00382">
    <property type="entry name" value="AAA"/>
    <property type="match status" value="1"/>
</dbReference>
<name>A0A1X7NFS8_9HYPH</name>
<evidence type="ECO:0000256" key="4">
    <source>
        <dbReference type="ARBA" id="ARBA00022840"/>
    </source>
</evidence>
<keyword evidence="4 7" id="KW-0067">ATP-binding</keyword>
<dbReference type="EMBL" id="FXBL01000004">
    <property type="protein sequence ID" value="SMH36561.1"/>
    <property type="molecule type" value="Genomic_DNA"/>
</dbReference>
<dbReference type="InterPro" id="IPR027417">
    <property type="entry name" value="P-loop_NTPase"/>
</dbReference>
<dbReference type="PROSITE" id="PS00211">
    <property type="entry name" value="ABC_TRANSPORTER_1"/>
    <property type="match status" value="1"/>
</dbReference>
<organism evidence="7 8">
    <name type="scientific">Mesorhizobium australicum</name>
    <dbReference type="NCBI Taxonomy" id="536018"/>
    <lineage>
        <taxon>Bacteria</taxon>
        <taxon>Pseudomonadati</taxon>
        <taxon>Pseudomonadota</taxon>
        <taxon>Alphaproteobacteria</taxon>
        <taxon>Hyphomicrobiales</taxon>
        <taxon>Phyllobacteriaceae</taxon>
        <taxon>Mesorhizobium</taxon>
    </lineage>
</organism>
<evidence type="ECO:0000313" key="7">
    <source>
        <dbReference type="EMBL" id="SMH36561.1"/>
    </source>
</evidence>
<evidence type="ECO:0000256" key="3">
    <source>
        <dbReference type="ARBA" id="ARBA00022741"/>
    </source>
</evidence>
<dbReference type="GO" id="GO:0005524">
    <property type="term" value="F:ATP binding"/>
    <property type="evidence" value="ECO:0007669"/>
    <property type="project" value="UniProtKB-KW"/>
</dbReference>
<evidence type="ECO:0000313" key="8">
    <source>
        <dbReference type="Proteomes" id="UP000193083"/>
    </source>
</evidence>
<proteinExistence type="inferred from homology"/>
<dbReference type="InterPro" id="IPR017871">
    <property type="entry name" value="ABC_transporter-like_CS"/>
</dbReference>
<dbReference type="RefSeq" id="WP_085463839.1">
    <property type="nucleotide sequence ID" value="NZ_FXBL01000004.1"/>
</dbReference>
<dbReference type="Proteomes" id="UP000193083">
    <property type="component" value="Unassembled WGS sequence"/>
</dbReference>
<reference evidence="7 8" key="1">
    <citation type="submission" date="2017-04" db="EMBL/GenBank/DDBJ databases">
        <authorList>
            <person name="Afonso C.L."/>
            <person name="Miller P.J."/>
            <person name="Scott M.A."/>
            <person name="Spackman E."/>
            <person name="Goraichik I."/>
            <person name="Dimitrov K.M."/>
            <person name="Suarez D.L."/>
            <person name="Swayne D.E."/>
        </authorList>
    </citation>
    <scope>NUCLEOTIDE SEQUENCE [LARGE SCALE GENOMIC DNA]</scope>
    <source>
        <strain evidence="7 8">B5P</strain>
    </source>
</reference>
<dbReference type="OrthoDB" id="9806149at2"/>
<accession>A0A1X7NFS8</accession>
<dbReference type="PANTHER" id="PTHR43820:SF7">
    <property type="entry name" value="BRANCHED-CHAIN AMINO ACID TRANSPORT ATP-BINDING PROTEIN LIVF-RELATED"/>
    <property type="match status" value="1"/>
</dbReference>
<comment type="similarity">
    <text evidence="1">Belongs to the ABC transporter superfamily.</text>
</comment>
<evidence type="ECO:0000259" key="6">
    <source>
        <dbReference type="PROSITE" id="PS50893"/>
    </source>
</evidence>
<dbReference type="Pfam" id="PF00005">
    <property type="entry name" value="ABC_tran"/>
    <property type="match status" value="1"/>
</dbReference>
<dbReference type="GO" id="GO:0015658">
    <property type="term" value="F:branched-chain amino acid transmembrane transporter activity"/>
    <property type="evidence" value="ECO:0007669"/>
    <property type="project" value="TreeGrafter"/>
</dbReference>
<dbReference type="AlphaFoldDB" id="A0A1X7NFS8"/>
<dbReference type="GO" id="GO:0016887">
    <property type="term" value="F:ATP hydrolysis activity"/>
    <property type="evidence" value="ECO:0007669"/>
    <property type="project" value="InterPro"/>
</dbReference>
<dbReference type="CDD" id="cd03224">
    <property type="entry name" value="ABC_TM1139_LivF_branched"/>
    <property type="match status" value="1"/>
</dbReference>
<evidence type="ECO:0000256" key="1">
    <source>
        <dbReference type="ARBA" id="ARBA00005417"/>
    </source>
</evidence>
<keyword evidence="8" id="KW-1185">Reference proteome</keyword>
<dbReference type="GO" id="GO:0015807">
    <property type="term" value="P:L-amino acid transport"/>
    <property type="evidence" value="ECO:0007669"/>
    <property type="project" value="TreeGrafter"/>
</dbReference>
<dbReference type="InterPro" id="IPR003439">
    <property type="entry name" value="ABC_transporter-like_ATP-bd"/>
</dbReference>
<evidence type="ECO:0000256" key="5">
    <source>
        <dbReference type="ARBA" id="ARBA00022970"/>
    </source>
</evidence>
<dbReference type="PANTHER" id="PTHR43820">
    <property type="entry name" value="HIGH-AFFINITY BRANCHED-CHAIN AMINO ACID TRANSPORT ATP-BINDING PROTEIN LIVF"/>
    <property type="match status" value="1"/>
</dbReference>
<dbReference type="InterPro" id="IPR052156">
    <property type="entry name" value="BCAA_Transport_ATP-bd_LivF"/>
</dbReference>
<keyword evidence="3" id="KW-0547">Nucleotide-binding</keyword>
<evidence type="ECO:0000256" key="2">
    <source>
        <dbReference type="ARBA" id="ARBA00022448"/>
    </source>
</evidence>
<sequence>MSATEPLLKCEGLVAGYGGPAIVRNVDLAIPANEMMTLVGPNGAGKSTLLRAFYGLTKTYSGRILFESRTIEKTSPLERYASGVAFVPQGRCNFDRMSVAENLAVAAHSVPVAKRAEALDYVLGLFPTLKPLMSSMAGNLSGGEQQLLEMAMVLQTRPKCLLVDEPSLGLSPRMQVSVFEKLADLRSAGMTVVAVEQNVRVALAVSDRAAVLVHGEIAFEGPAGEILADDRIRSAYLGGQPIAAAH</sequence>
<dbReference type="Gene3D" id="3.40.50.300">
    <property type="entry name" value="P-loop containing nucleotide triphosphate hydrolases"/>
    <property type="match status" value="1"/>
</dbReference>
<gene>
    <name evidence="7" type="ORF">SAMN02982922_1782</name>
</gene>
<dbReference type="PROSITE" id="PS50893">
    <property type="entry name" value="ABC_TRANSPORTER_2"/>
    <property type="match status" value="1"/>
</dbReference>
<feature type="domain" description="ABC transporter" evidence="6">
    <location>
        <begin position="8"/>
        <end position="239"/>
    </location>
</feature>